<accession>A0A3L8P8P9</accession>
<sequence length="205" mass="22532">MSRGWWRANRLWLPLVPVALVAMLAAASYHVKTFWFDDGLHRTLVTAKPGHVAAVDIPYEDTAGKTAYRFRVRVDKVTPTTTYLDSLGDRTRVQAGVSAYRVRLGFSADPSVALSGCQLTVVDAAGHQYDVNGLPVSQTLCVPDGHEGPSPALYKGAKRGAVEKGHQRPRTWTTSPVVLVPTGARPVEVRVWFARPDYVSLRLPR</sequence>
<comment type="caution">
    <text evidence="1">The sequence shown here is derived from an EMBL/GenBank/DDBJ whole genome shotgun (WGS) entry which is preliminary data.</text>
</comment>
<name>A0A3L8P8P9_9ACTN</name>
<evidence type="ECO:0000313" key="2">
    <source>
        <dbReference type="Proteomes" id="UP000281708"/>
    </source>
</evidence>
<dbReference type="EMBL" id="RDBE01000001">
    <property type="protein sequence ID" value="RLV51129.1"/>
    <property type="molecule type" value="Genomic_DNA"/>
</dbReference>
<reference evidence="1 2" key="1">
    <citation type="submission" date="2018-10" db="EMBL/GenBank/DDBJ databases">
        <title>Marmoricola sp. 4Q3S-7 whole genome shotgun sequence.</title>
        <authorList>
            <person name="Li F."/>
        </authorList>
    </citation>
    <scope>NUCLEOTIDE SEQUENCE [LARGE SCALE GENOMIC DNA]</scope>
    <source>
        <strain evidence="1 2">4Q3S-7</strain>
    </source>
</reference>
<protein>
    <submittedName>
        <fullName evidence="1">Uncharacterized protein</fullName>
    </submittedName>
</protein>
<gene>
    <name evidence="1" type="ORF">D9V37_04210</name>
</gene>
<keyword evidence="2" id="KW-1185">Reference proteome</keyword>
<dbReference type="AlphaFoldDB" id="A0A3L8P8P9"/>
<dbReference type="Proteomes" id="UP000281708">
    <property type="component" value="Unassembled WGS sequence"/>
</dbReference>
<organism evidence="1 2">
    <name type="scientific">Nocardioides mangrovicus</name>
    <dbReference type="NCBI Taxonomy" id="2478913"/>
    <lineage>
        <taxon>Bacteria</taxon>
        <taxon>Bacillati</taxon>
        <taxon>Actinomycetota</taxon>
        <taxon>Actinomycetes</taxon>
        <taxon>Propionibacteriales</taxon>
        <taxon>Nocardioidaceae</taxon>
        <taxon>Nocardioides</taxon>
    </lineage>
</organism>
<dbReference type="RefSeq" id="WP_121804809.1">
    <property type="nucleotide sequence ID" value="NZ_RDBE01000001.1"/>
</dbReference>
<proteinExistence type="predicted"/>
<dbReference type="OrthoDB" id="3830242at2"/>
<evidence type="ECO:0000313" key="1">
    <source>
        <dbReference type="EMBL" id="RLV51129.1"/>
    </source>
</evidence>